<reference evidence="2" key="1">
    <citation type="submission" date="2015-10" db="EMBL/GenBank/DDBJ databases">
        <title>Analysis of five complete genome sequences for members of the class Peribacteria in the recently recognized Peregrinibacteria bacterial phylum.</title>
        <authorList>
            <person name="Anantharaman K."/>
            <person name="Brown C.T."/>
            <person name="Burstein D."/>
            <person name="Castelle C.J."/>
            <person name="Probst A.J."/>
            <person name="Thomas B.C."/>
            <person name="Williams K.H."/>
            <person name="Banfield J.F."/>
        </authorList>
    </citation>
    <scope>NUCLEOTIDE SEQUENCE [LARGE SCALE GENOMIC DNA]</scope>
</reference>
<dbReference type="AlphaFoldDB" id="A0A0S1SMT5"/>
<evidence type="ECO:0000313" key="1">
    <source>
        <dbReference type="EMBL" id="ALM12839.1"/>
    </source>
</evidence>
<organism evidence="1 2">
    <name type="scientific">Candidatus Peribacter riflensis</name>
    <dbReference type="NCBI Taxonomy" id="1735162"/>
    <lineage>
        <taxon>Bacteria</taxon>
        <taxon>Candidatus Peregrinibacteriota</taxon>
        <taxon>Candidatus Peribacteria</taxon>
        <taxon>Candidatus Peribacterales</taxon>
        <taxon>Candidatus Peribacteraceae</taxon>
        <taxon>Candidatus Peribacter</taxon>
    </lineage>
</organism>
<dbReference type="EMBL" id="CP013065">
    <property type="protein sequence ID" value="ALM12839.1"/>
    <property type="molecule type" value="Genomic_DNA"/>
</dbReference>
<reference evidence="1 2" key="2">
    <citation type="journal article" date="2016" name="PeerJ">
        <title>Analysis of five complete genome sequences for members of the class Peribacteria in the recently recognized Peregrinibacteria bacterial phylum.</title>
        <authorList>
            <person name="Anantharaman K."/>
            <person name="Brown C.T."/>
            <person name="Burstein D."/>
            <person name="Castelle C.J."/>
            <person name="Probst A.J."/>
            <person name="Thomas B.C."/>
            <person name="Williams K.H."/>
            <person name="Banfield J.F."/>
        </authorList>
    </citation>
    <scope>NUCLEOTIDE SEQUENCE [LARGE SCALE GENOMIC DNA]</scope>
    <source>
        <strain evidence="1">RIFOXYD1_FULL_PER-ii_59_16</strain>
    </source>
</reference>
<accession>A0A0S1SMT5</accession>
<dbReference type="KEGG" id="prf:PeribacterA2_0137"/>
<accession>A0A0S1SFQ3</accession>
<accession>A0A0S1SDQ3</accession>
<evidence type="ECO:0000313" key="2">
    <source>
        <dbReference type="Proteomes" id="UP000069135"/>
    </source>
</evidence>
<protein>
    <submittedName>
        <fullName evidence="1">Uncharacterized protein</fullName>
    </submittedName>
</protein>
<proteinExistence type="predicted"/>
<sequence length="64" mass="7429">MDQPELQKRVEAFLKDLGIPSFIVFGFQKSEKEFGFIWSHHQAPSNVVIKGLSWALHDFVQKKL</sequence>
<dbReference type="STRING" id="1735162.PeribacterB2_0137"/>
<name>A0A0S1SMT5_9BACT</name>
<gene>
    <name evidence="1" type="ORF">PeribacterD1_0137</name>
</gene>
<dbReference type="Proteomes" id="UP000069135">
    <property type="component" value="Chromosome"/>
</dbReference>
<accession>A0A0S1SVH7</accession>
<accession>A0A0S1SRC6</accession>